<proteinExistence type="predicted"/>
<evidence type="ECO:0000313" key="2">
    <source>
        <dbReference type="Proteomes" id="UP000324974"/>
    </source>
</evidence>
<dbReference type="Proteomes" id="UP000324974">
    <property type="component" value="Chromosome"/>
</dbReference>
<reference evidence="2" key="1">
    <citation type="submission" date="2019-08" db="EMBL/GenBank/DDBJ databases">
        <title>Limnoglobus roseus gen. nov., sp. nov., a novel freshwater planctomycete with a giant genome from the family Gemmataceae.</title>
        <authorList>
            <person name="Kulichevskaya I.S."/>
            <person name="Naumoff D.G."/>
            <person name="Miroshnikov K."/>
            <person name="Ivanova A."/>
            <person name="Philippov D.A."/>
            <person name="Hakobyan A."/>
            <person name="Rijpstra I.C."/>
            <person name="Sinninghe Damste J.S."/>
            <person name="Liesack W."/>
            <person name="Dedysh S.N."/>
        </authorList>
    </citation>
    <scope>NUCLEOTIDE SEQUENCE [LARGE SCALE GENOMIC DNA]</scope>
    <source>
        <strain evidence="2">PX52</strain>
    </source>
</reference>
<keyword evidence="2" id="KW-1185">Reference proteome</keyword>
<dbReference type="Gene3D" id="3.30.420.10">
    <property type="entry name" value="Ribonuclease H-like superfamily/Ribonuclease H"/>
    <property type="match status" value="1"/>
</dbReference>
<evidence type="ECO:0000313" key="1">
    <source>
        <dbReference type="EMBL" id="QEL14856.1"/>
    </source>
</evidence>
<dbReference type="AlphaFoldDB" id="A0A5C1A9Z9"/>
<dbReference type="KEGG" id="lrs:PX52LOC_01755"/>
<accession>A0A5C1A9Z9</accession>
<gene>
    <name evidence="1" type="ORF">PX52LOC_01755</name>
</gene>
<organism evidence="1 2">
    <name type="scientific">Limnoglobus roseus</name>
    <dbReference type="NCBI Taxonomy" id="2598579"/>
    <lineage>
        <taxon>Bacteria</taxon>
        <taxon>Pseudomonadati</taxon>
        <taxon>Planctomycetota</taxon>
        <taxon>Planctomycetia</taxon>
        <taxon>Gemmatales</taxon>
        <taxon>Gemmataceae</taxon>
        <taxon>Limnoglobus</taxon>
    </lineage>
</organism>
<dbReference type="EMBL" id="CP042425">
    <property type="protein sequence ID" value="QEL14856.1"/>
    <property type="molecule type" value="Genomic_DNA"/>
</dbReference>
<dbReference type="GO" id="GO:0003676">
    <property type="term" value="F:nucleic acid binding"/>
    <property type="evidence" value="ECO:0007669"/>
    <property type="project" value="InterPro"/>
</dbReference>
<dbReference type="InterPro" id="IPR036397">
    <property type="entry name" value="RNaseH_sf"/>
</dbReference>
<protein>
    <submittedName>
        <fullName evidence="1">IS630 family transposase</fullName>
    </submittedName>
</protein>
<sequence length="103" mass="11725">MNVLKPLASVGPVPAASFRLEALGRCEALDERAVRDRGTGARLRFLSSYSPDLNPIEMAFAKIKAELRRRELRTIAAVEDAFGECPDWFTRRHCRNYLRHCGY</sequence>
<name>A0A5C1A9Z9_9BACT</name>